<reference evidence="3" key="1">
    <citation type="submission" date="2020-05" db="UniProtKB">
        <authorList>
            <consortium name="EnsemblMetazoa"/>
        </authorList>
    </citation>
    <scope>IDENTIFICATION</scope>
    <source>
        <strain evidence="3">Aabys</strain>
    </source>
</reference>
<dbReference type="RefSeq" id="XP_005188638.1">
    <property type="nucleotide sequence ID" value="XM_005188581.3"/>
</dbReference>
<dbReference type="SMART" id="SM00320">
    <property type="entry name" value="WD40"/>
    <property type="match status" value="4"/>
</dbReference>
<dbReference type="SUPFAM" id="SSF50978">
    <property type="entry name" value="WD40 repeat-like"/>
    <property type="match status" value="1"/>
</dbReference>
<dbReference type="KEGG" id="mde:101898386"/>
<dbReference type="Proteomes" id="UP001652621">
    <property type="component" value="Unplaced"/>
</dbReference>
<protein>
    <submittedName>
        <fullName evidence="5 6">Guanine nucleotide-binding protein subunit beta-like protein 1</fullName>
    </submittedName>
</protein>
<dbReference type="VEuPathDB" id="VectorBase:MDOA007166"/>
<dbReference type="Pfam" id="PF00400">
    <property type="entry name" value="WD40"/>
    <property type="match status" value="2"/>
</dbReference>
<evidence type="ECO:0000313" key="6">
    <source>
        <dbReference type="RefSeq" id="XP_058979589.1"/>
    </source>
</evidence>
<keyword evidence="2" id="KW-0677">Repeat</keyword>
<keyword evidence="1" id="KW-0853">WD repeat</keyword>
<evidence type="ECO:0000256" key="2">
    <source>
        <dbReference type="ARBA" id="ARBA00022737"/>
    </source>
</evidence>
<sequence>MAVLPPDPVFTLRCAEMGPVNSLCFHRNERLLAGTTKGKIFLWDLSTNRSSLHFELGHQEPITALHHTDDELLISQEKGGTITLWQMTNTGYKRHIVIPANYTGYCRSVLFNNANNQDDPLLFYPCDENTIGVLHTSDPENSVQMLVPDDAQLLAHKLGTLNCLKPFEHASQIFCLAGYESGHFLTWDLSSGVVVDVAQIDADPMAVDYDPPTNRGVVGGPGDKVTTFSYQRQSMRFQRSSDIALKNPGLNCLKIRNDQKVFSAGGWDGRVRIFSWKSLRPLAVLTEHKSGAIMDIAYSTGPVAMWRAPIMAVAGMDSQISLWNIYN</sequence>
<dbReference type="eggNOG" id="KOG0322">
    <property type="taxonomic scope" value="Eukaryota"/>
</dbReference>
<dbReference type="InterPro" id="IPR001680">
    <property type="entry name" value="WD40_rpt"/>
</dbReference>
<dbReference type="GeneID" id="101898386"/>
<dbReference type="PANTHER" id="PTHR19854:SF1">
    <property type="entry name" value="GUANINE NUCLEOTIDE-BINDING PROTEIN SUBUNIT BETA-LIKE PROTEIN 1"/>
    <property type="match status" value="1"/>
</dbReference>
<dbReference type="RefSeq" id="XP_058979589.1">
    <property type="nucleotide sequence ID" value="XM_059123606.1"/>
</dbReference>
<gene>
    <name evidence="3" type="primary">101898386</name>
    <name evidence="5" type="synonym">LOC101898386</name>
    <name evidence="6" type="synonym">LOC131802880</name>
</gene>
<accession>A0A1I8MPP1</accession>
<evidence type="ECO:0000313" key="5">
    <source>
        <dbReference type="RefSeq" id="XP_005188638.1"/>
    </source>
</evidence>
<evidence type="ECO:0000256" key="1">
    <source>
        <dbReference type="ARBA" id="ARBA00022574"/>
    </source>
</evidence>
<dbReference type="STRING" id="7370.A0A1I8MPP1"/>
<dbReference type="InterPro" id="IPR036322">
    <property type="entry name" value="WD40_repeat_dom_sf"/>
</dbReference>
<dbReference type="OrthoDB" id="7668193at2759"/>
<dbReference type="AlphaFoldDB" id="A0A1I8MPP1"/>
<evidence type="ECO:0000313" key="3">
    <source>
        <dbReference type="EnsemblMetazoa" id="MDOA007166-PA"/>
    </source>
</evidence>
<evidence type="ECO:0000313" key="4">
    <source>
        <dbReference type="Proteomes" id="UP001652621"/>
    </source>
</evidence>
<name>A0A1I8MPP1_MUSDO</name>
<dbReference type="VEuPathDB" id="VectorBase:MDOMA2_006552"/>
<dbReference type="EnsemblMetazoa" id="MDOA007166-RA">
    <property type="protein sequence ID" value="MDOA007166-PA"/>
    <property type="gene ID" value="MDOA007166"/>
</dbReference>
<dbReference type="Gene3D" id="2.130.10.10">
    <property type="entry name" value="YVTN repeat-like/Quinoprotein amine dehydrogenase"/>
    <property type="match status" value="2"/>
</dbReference>
<dbReference type="VEuPathDB" id="VectorBase:MDOMA2_006018"/>
<dbReference type="PANTHER" id="PTHR19854">
    <property type="entry name" value="TRANSDUCIN BETA-LIKE 3"/>
    <property type="match status" value="1"/>
</dbReference>
<dbReference type="InterPro" id="IPR015943">
    <property type="entry name" value="WD40/YVTN_repeat-like_dom_sf"/>
</dbReference>
<proteinExistence type="predicted"/>
<organism evidence="3">
    <name type="scientific">Musca domestica</name>
    <name type="common">House fly</name>
    <dbReference type="NCBI Taxonomy" id="7370"/>
    <lineage>
        <taxon>Eukaryota</taxon>
        <taxon>Metazoa</taxon>
        <taxon>Ecdysozoa</taxon>
        <taxon>Arthropoda</taxon>
        <taxon>Hexapoda</taxon>
        <taxon>Insecta</taxon>
        <taxon>Pterygota</taxon>
        <taxon>Neoptera</taxon>
        <taxon>Endopterygota</taxon>
        <taxon>Diptera</taxon>
        <taxon>Brachycera</taxon>
        <taxon>Muscomorpha</taxon>
        <taxon>Muscoidea</taxon>
        <taxon>Muscidae</taxon>
        <taxon>Musca</taxon>
    </lineage>
</organism>
<reference evidence="6" key="2">
    <citation type="submission" date="2025-05" db="UniProtKB">
        <authorList>
            <consortium name="RefSeq"/>
        </authorList>
    </citation>
    <scope>IDENTIFICATION</scope>
    <source>
        <strain evidence="5 6">Aabys</strain>
        <tissue evidence="6">Whole body</tissue>
    </source>
</reference>
<keyword evidence="4" id="KW-1185">Reference proteome</keyword>